<evidence type="ECO:0000259" key="1">
    <source>
        <dbReference type="Pfam" id="PF03235"/>
    </source>
</evidence>
<evidence type="ECO:0000313" key="4">
    <source>
        <dbReference type="EMBL" id="TFU51867.1"/>
    </source>
</evidence>
<dbReference type="EMBL" id="BLLS01000030">
    <property type="protein sequence ID" value="GFH86117.1"/>
    <property type="molecule type" value="Genomic_DNA"/>
</dbReference>
<sequence length="643" mass="74383">MANNNTYCVVPADVAKVLFRIPLYQRLFAWSSGEVFQLMEDLKSHFDKHPDDKKKYYLGMLTVVNQKDRLDLIDGQQRMTALALLAIGFSKALTTLDEGLASSWRNIVFDDKGNPRIYFNGRSEDRDYLKRLAQSSEKQSSGEYVNGKMKEGLSTVQEFLKIGNGDGGNFKDNKALIKFARQVFNGMAFFITELPEHYVNNPSSLNDYFEAMNSSGKSLEQHEILKVQLLRDQPDELKVAFTRLWNTVSDFSKPVVPFQEDDGSKTSATQKKEAHFNEYRKYLSQCRNNKIDEVIDNVCFKADDNLSISIASIPVEKKKETDSDEIDKEDGIMSFSKFLLLVLDILNNADGKIARINPSKLLPTFKENPPKDIVKFYHLLLECRLLLDTYVVRIKKTSGGNQHILISRNQEEDVKKSGHRRLCQFQSMLDVSTEPHIWVLPLLDYLRNVNHEPSQMDLLKFLMSKDYERKHHDVIPNSEEKNPQSLSYDAKPRYWLWRLDYALWEKLILDKDAYKGYVNIDADAIRQYEFRTNRSIEHLHPQNQDNNDEWSWEDVNSFGNLAMISQGFNSQQSNLPVHVKFANLEVQIGNKSLQSLKLYFMYLRAKGNEAEWDIKAKDAHAKEMLEILNESLEKVKGYGQRES</sequence>
<dbReference type="Pfam" id="PF07510">
    <property type="entry name" value="GmrSD_C"/>
    <property type="match status" value="1"/>
</dbReference>
<dbReference type="EMBL" id="SPPV01000004">
    <property type="protein sequence ID" value="TFU51867.1"/>
    <property type="molecule type" value="Genomic_DNA"/>
</dbReference>
<proteinExistence type="predicted"/>
<dbReference type="InterPro" id="IPR011089">
    <property type="entry name" value="GmrSD_C"/>
</dbReference>
<evidence type="ECO:0000313" key="5">
    <source>
        <dbReference type="Proteomes" id="UP000298073"/>
    </source>
</evidence>
<reference evidence="4 5" key="1">
    <citation type="submission" date="2019-03" db="EMBL/GenBank/DDBJ databases">
        <title>Diversity of the mouse oral microbiome.</title>
        <authorList>
            <person name="Joseph S."/>
            <person name="Aduse-Opoku J."/>
            <person name="Curtis M."/>
            <person name="Wade W."/>
            <person name="Hashim A."/>
        </authorList>
    </citation>
    <scope>NUCLEOTIDE SEQUENCE [LARGE SCALE GENOMIC DNA]</scope>
    <source>
        <strain evidence="4 5">P2318</strain>
    </source>
</reference>
<reference evidence="3 6" key="2">
    <citation type="journal article" date="2020" name="Microbiome">
        <title>Single-cell genomics of uncultured bacteria reveals dietary fiber responders in the mouse gut microbiota.</title>
        <authorList>
            <person name="Chijiiwa R."/>
            <person name="Hosokawa M."/>
            <person name="Kogawa M."/>
            <person name="Nishikawa Y."/>
            <person name="Ide K."/>
            <person name="Sakanashi C."/>
            <person name="Takahashi K."/>
            <person name="Takeyama H."/>
        </authorList>
    </citation>
    <scope>NUCLEOTIDE SEQUENCE [LARGE SCALE GENOMIC DNA]</scope>
    <source>
        <strain evidence="3">IMSAGC_001</strain>
    </source>
</reference>
<dbReference type="Proteomes" id="UP000491181">
    <property type="component" value="Unassembled WGS sequence"/>
</dbReference>
<accession>A0A7J0A1G2</accession>
<dbReference type="InterPro" id="IPR004919">
    <property type="entry name" value="GmrSD_N"/>
</dbReference>
<dbReference type="AlphaFoldDB" id="A0A7J0A1G2"/>
<feature type="domain" description="GmrSD restriction endonucleases N-terminal" evidence="1">
    <location>
        <begin position="19"/>
        <end position="229"/>
    </location>
</feature>
<name>A0A7J0A1G2_9BACE</name>
<dbReference type="RefSeq" id="WP_135035734.1">
    <property type="nucleotide sequence ID" value="NZ_BLLS01000030.1"/>
</dbReference>
<organism evidence="3 6">
    <name type="scientific">Bacteroides acidifaciens</name>
    <dbReference type="NCBI Taxonomy" id="85831"/>
    <lineage>
        <taxon>Bacteria</taxon>
        <taxon>Pseudomonadati</taxon>
        <taxon>Bacteroidota</taxon>
        <taxon>Bacteroidia</taxon>
        <taxon>Bacteroidales</taxon>
        <taxon>Bacteroidaceae</taxon>
        <taxon>Bacteroides</taxon>
    </lineage>
</organism>
<comment type="caution">
    <text evidence="3">The sequence shown here is derived from an EMBL/GenBank/DDBJ whole genome shotgun (WGS) entry which is preliminary data.</text>
</comment>
<protein>
    <submittedName>
        <fullName evidence="4">DUF262 domain-containing protein</fullName>
    </submittedName>
</protein>
<dbReference type="PANTHER" id="PTHR35149">
    <property type="entry name" value="SLL5132 PROTEIN"/>
    <property type="match status" value="1"/>
</dbReference>
<dbReference type="Proteomes" id="UP000298073">
    <property type="component" value="Unassembled WGS sequence"/>
</dbReference>
<evidence type="ECO:0000259" key="2">
    <source>
        <dbReference type="Pfam" id="PF07510"/>
    </source>
</evidence>
<gene>
    <name evidence="4" type="ORF">E4T97_03350</name>
    <name evidence="3" type="ORF">IMSAGC001_01523</name>
</gene>
<dbReference type="Pfam" id="PF03235">
    <property type="entry name" value="GmrSD_N"/>
    <property type="match status" value="1"/>
</dbReference>
<evidence type="ECO:0000313" key="6">
    <source>
        <dbReference type="Proteomes" id="UP000491181"/>
    </source>
</evidence>
<feature type="domain" description="GmrSD restriction endonucleases C-terminal" evidence="2">
    <location>
        <begin position="491"/>
        <end position="626"/>
    </location>
</feature>
<evidence type="ECO:0000313" key="3">
    <source>
        <dbReference type="EMBL" id="GFH86117.1"/>
    </source>
</evidence>
<dbReference type="OrthoDB" id="9798761at2"/>
<dbReference type="PANTHER" id="PTHR35149:SF1">
    <property type="entry name" value="DUF5655 DOMAIN-CONTAINING PROTEIN"/>
    <property type="match status" value="1"/>
</dbReference>